<dbReference type="EMBL" id="CAJNJA010022245">
    <property type="protein sequence ID" value="CAE7488841.1"/>
    <property type="molecule type" value="Genomic_DNA"/>
</dbReference>
<reference evidence="1" key="1">
    <citation type="submission" date="2021-02" db="EMBL/GenBank/DDBJ databases">
        <authorList>
            <person name="Dougan E. K."/>
            <person name="Rhodes N."/>
            <person name="Thang M."/>
            <person name="Chan C."/>
        </authorList>
    </citation>
    <scope>NUCLEOTIDE SEQUENCE</scope>
</reference>
<evidence type="ECO:0000313" key="2">
    <source>
        <dbReference type="Proteomes" id="UP000601435"/>
    </source>
</evidence>
<dbReference type="AlphaFoldDB" id="A0A812SSX2"/>
<comment type="caution">
    <text evidence="1">The sequence shown here is derived from an EMBL/GenBank/DDBJ whole genome shotgun (WGS) entry which is preliminary data.</text>
</comment>
<protein>
    <submittedName>
        <fullName evidence="1">Uncharacterized protein</fullName>
    </submittedName>
</protein>
<name>A0A812SSX2_9DINO</name>
<keyword evidence="2" id="KW-1185">Reference proteome</keyword>
<gene>
    <name evidence="1" type="ORF">SNEC2469_LOCUS13902</name>
</gene>
<evidence type="ECO:0000313" key="1">
    <source>
        <dbReference type="EMBL" id="CAE7488841.1"/>
    </source>
</evidence>
<organism evidence="1 2">
    <name type="scientific">Symbiodinium necroappetens</name>
    <dbReference type="NCBI Taxonomy" id="1628268"/>
    <lineage>
        <taxon>Eukaryota</taxon>
        <taxon>Sar</taxon>
        <taxon>Alveolata</taxon>
        <taxon>Dinophyceae</taxon>
        <taxon>Suessiales</taxon>
        <taxon>Symbiodiniaceae</taxon>
        <taxon>Symbiodinium</taxon>
    </lineage>
</organism>
<proteinExistence type="predicted"/>
<sequence>MPLRGDVPDYMERWNNEWAKQLPLNALNQFVALAGRLATPGALGQLASALLSIFWPSGRSTRALVEFILQWTKDHVEKDYVAQELIKSFNGNVSADLDAVKVQMGIYQIGVENLRMEAMGAAVFPSDRFMSCLRALESGQFKGRDALHAIKLSPVKYGAIASYLLAFSSALTIVREGTMKVPGSIMNSTEVRNRMNRVYENCTATLQDIIAAFWEWRSEKIDFSMQKGALKWEDRLTRAKRKLGNNLQAKRDEVQDAAMLVLKRDIFVGELAPMRKSYTTLHRRLPGRSDDPPKRKPFFREMIYLGPYSSFIMGAVNTNAKEVGAYTHPDQRSGTSVTKIGNEQGLQTSDRAKRWYTGPGLCGLYTLHQFHKYTEPFSFTLGRGIELSFKWEPVTEEDF</sequence>
<dbReference type="OrthoDB" id="410467at2759"/>
<accession>A0A812SSX2</accession>
<dbReference type="Proteomes" id="UP000601435">
    <property type="component" value="Unassembled WGS sequence"/>
</dbReference>